<keyword evidence="2" id="KW-0812">Transmembrane</keyword>
<evidence type="ECO:0000313" key="3">
    <source>
        <dbReference type="EMBL" id="KAK2582323.1"/>
    </source>
</evidence>
<name>A0AAD9RNA6_9HYME</name>
<dbReference type="AlphaFoldDB" id="A0AAD9RNA6"/>
<proteinExistence type="predicted"/>
<evidence type="ECO:0000313" key="4">
    <source>
        <dbReference type="Proteomes" id="UP001258017"/>
    </source>
</evidence>
<keyword evidence="2" id="KW-1133">Transmembrane helix</keyword>
<protein>
    <submittedName>
        <fullName evidence="3">Uncharacterized protein</fullName>
    </submittedName>
</protein>
<evidence type="ECO:0000256" key="2">
    <source>
        <dbReference type="SAM" id="Phobius"/>
    </source>
</evidence>
<feature type="transmembrane region" description="Helical" evidence="2">
    <location>
        <begin position="35"/>
        <end position="56"/>
    </location>
</feature>
<dbReference type="Proteomes" id="UP001258017">
    <property type="component" value="Unassembled WGS sequence"/>
</dbReference>
<reference evidence="3" key="2">
    <citation type="journal article" date="2023" name="Commun. Biol.">
        <title>Intrasexual cuticular hydrocarbon dimorphism in a wasp sheds light on hydrocarbon biosynthesis genes in Hymenoptera.</title>
        <authorList>
            <person name="Moris V.C."/>
            <person name="Podsiadlowski L."/>
            <person name="Martin S."/>
            <person name="Oeyen J.P."/>
            <person name="Donath A."/>
            <person name="Petersen M."/>
            <person name="Wilbrandt J."/>
            <person name="Misof B."/>
            <person name="Liedtke D."/>
            <person name="Thamm M."/>
            <person name="Scheiner R."/>
            <person name="Schmitt T."/>
            <person name="Niehuis O."/>
        </authorList>
    </citation>
    <scope>NUCLEOTIDE SEQUENCE</scope>
    <source>
        <strain evidence="3">GBR_01_08_01A</strain>
    </source>
</reference>
<gene>
    <name evidence="3" type="ORF">KPH14_004661</name>
</gene>
<accession>A0AAD9RNA6</accession>
<keyword evidence="4" id="KW-1185">Reference proteome</keyword>
<keyword evidence="1" id="KW-0175">Coiled coil</keyword>
<keyword evidence="2" id="KW-0472">Membrane</keyword>
<evidence type="ECO:0000256" key="1">
    <source>
        <dbReference type="SAM" id="Coils"/>
    </source>
</evidence>
<organism evidence="3 4">
    <name type="scientific">Odynerus spinipes</name>
    <dbReference type="NCBI Taxonomy" id="1348599"/>
    <lineage>
        <taxon>Eukaryota</taxon>
        <taxon>Metazoa</taxon>
        <taxon>Ecdysozoa</taxon>
        <taxon>Arthropoda</taxon>
        <taxon>Hexapoda</taxon>
        <taxon>Insecta</taxon>
        <taxon>Pterygota</taxon>
        <taxon>Neoptera</taxon>
        <taxon>Endopterygota</taxon>
        <taxon>Hymenoptera</taxon>
        <taxon>Apocrita</taxon>
        <taxon>Aculeata</taxon>
        <taxon>Vespoidea</taxon>
        <taxon>Vespidae</taxon>
        <taxon>Eumeninae</taxon>
        <taxon>Odynerus</taxon>
    </lineage>
</organism>
<reference evidence="3" key="1">
    <citation type="submission" date="2021-08" db="EMBL/GenBank/DDBJ databases">
        <authorList>
            <person name="Misof B."/>
            <person name="Oliver O."/>
            <person name="Podsiadlowski L."/>
            <person name="Donath A."/>
            <person name="Peters R."/>
            <person name="Mayer C."/>
            <person name="Rust J."/>
            <person name="Gunkel S."/>
            <person name="Lesny P."/>
            <person name="Martin S."/>
            <person name="Oeyen J.P."/>
            <person name="Petersen M."/>
            <person name="Panagiotis P."/>
            <person name="Wilbrandt J."/>
            <person name="Tanja T."/>
        </authorList>
    </citation>
    <scope>NUCLEOTIDE SEQUENCE</scope>
    <source>
        <strain evidence="3">GBR_01_08_01A</strain>
        <tissue evidence="3">Thorax + abdomen</tissue>
    </source>
</reference>
<comment type="caution">
    <text evidence="3">The sequence shown here is derived from an EMBL/GenBank/DDBJ whole genome shotgun (WGS) entry which is preliminary data.</text>
</comment>
<feature type="transmembrane region" description="Helical" evidence="2">
    <location>
        <begin position="240"/>
        <end position="261"/>
    </location>
</feature>
<feature type="coiled-coil region" evidence="1">
    <location>
        <begin position="102"/>
        <end position="143"/>
    </location>
</feature>
<sequence length="507" mass="57434">MVWQKPSYFTQLARSYPILRFVDIYDRQSFIRAYVLDNIFVCIFVYVLLYVALWYANKAIRKIEKSNEELSAVVKENQMQLDDLVVLKRKKAEYEDVVIKVKGAQKVTAEQLEIEMKKLSAELLATANKMNELEKIVEKCERSERSCDLSSNVGAREYEDGEEAEESSKPYEKFKILEPSFPPPVPPEPPPRKYGIFATQPQPTFPRHLFLIVNHFSTPTETHPRCPMIHRMIRKKETDARFAAVVVVVVGVVVVIAGGILTRDLTKRDGPRSAPCTSRQGQRASNVPLACKGILGVLTFDDRVHPQGFSSFLFLFFFFFFFFLFSFTQNGIKMVMDTSTVRLVIFLGMFLVFAGDYSIFIPSIFGKDVEKNLTDPSKGPVGPPREGSSEKLAIASSKKKEIERDSAIARRAKMMTTIKTACLPKLICELTSSVRQDQLSEMERSLLNLIRDTSLSTIAEVPSRYHFAAHMGQLISGMEGQGCHNFYPTCPLPGASVLNMMKKVRLR</sequence>
<feature type="transmembrane region" description="Helical" evidence="2">
    <location>
        <begin position="340"/>
        <end position="360"/>
    </location>
</feature>
<feature type="transmembrane region" description="Helical" evidence="2">
    <location>
        <begin position="308"/>
        <end position="328"/>
    </location>
</feature>
<dbReference type="EMBL" id="JAIFRP010000031">
    <property type="protein sequence ID" value="KAK2582323.1"/>
    <property type="molecule type" value="Genomic_DNA"/>
</dbReference>